<accession>A0A9W8UNT7</accession>
<dbReference type="RefSeq" id="XP_056055483.1">
    <property type="nucleotide sequence ID" value="XM_056198543.1"/>
</dbReference>
<dbReference type="EMBL" id="JAJHUN010000007">
    <property type="protein sequence ID" value="KAJ4155359.1"/>
    <property type="molecule type" value="Genomic_DNA"/>
</dbReference>
<protein>
    <submittedName>
        <fullName evidence="2">Uncharacterized protein</fullName>
    </submittedName>
</protein>
<name>A0A9W8UNT7_AKAMU</name>
<feature type="region of interest" description="Disordered" evidence="1">
    <location>
        <begin position="1"/>
        <end position="29"/>
    </location>
</feature>
<reference evidence="2" key="1">
    <citation type="journal article" date="2023" name="Access Microbiol">
        <title>De-novo genome assembly for Akanthomyces muscarius, a biocontrol agent of insect agricultural pests.</title>
        <authorList>
            <person name="Erdos Z."/>
            <person name="Studholme D.J."/>
            <person name="Raymond B."/>
            <person name="Sharma M."/>
        </authorList>
    </citation>
    <scope>NUCLEOTIDE SEQUENCE</scope>
    <source>
        <strain evidence="2">Ve6</strain>
    </source>
</reference>
<proteinExistence type="predicted"/>
<sequence length="71" mass="8038">MCRGEQDVESTPVGVESNPKLFSWPGSSFSPDLKLLRFSSPDRSHYSSSYQNSRDGSTRDTNTREWIGRPL</sequence>
<feature type="compositionally biased region" description="Basic and acidic residues" evidence="1">
    <location>
        <begin position="56"/>
        <end position="71"/>
    </location>
</feature>
<dbReference type="KEGG" id="amus:LMH87_000610"/>
<keyword evidence="3" id="KW-1185">Reference proteome</keyword>
<organism evidence="2 3">
    <name type="scientific">Akanthomyces muscarius</name>
    <name type="common">Entomopathogenic fungus</name>
    <name type="synonym">Lecanicillium muscarium</name>
    <dbReference type="NCBI Taxonomy" id="2231603"/>
    <lineage>
        <taxon>Eukaryota</taxon>
        <taxon>Fungi</taxon>
        <taxon>Dikarya</taxon>
        <taxon>Ascomycota</taxon>
        <taxon>Pezizomycotina</taxon>
        <taxon>Sordariomycetes</taxon>
        <taxon>Hypocreomycetidae</taxon>
        <taxon>Hypocreales</taxon>
        <taxon>Cordycipitaceae</taxon>
        <taxon>Akanthomyces</taxon>
    </lineage>
</organism>
<gene>
    <name evidence="2" type="ORF">LMH87_000610</name>
</gene>
<dbReference type="Proteomes" id="UP001144673">
    <property type="component" value="Chromosome 6"/>
</dbReference>
<comment type="caution">
    <text evidence="2">The sequence shown here is derived from an EMBL/GenBank/DDBJ whole genome shotgun (WGS) entry which is preliminary data.</text>
</comment>
<evidence type="ECO:0000313" key="3">
    <source>
        <dbReference type="Proteomes" id="UP001144673"/>
    </source>
</evidence>
<dbReference type="GeneID" id="80887769"/>
<evidence type="ECO:0000256" key="1">
    <source>
        <dbReference type="SAM" id="MobiDB-lite"/>
    </source>
</evidence>
<dbReference type="AlphaFoldDB" id="A0A9W8UNT7"/>
<evidence type="ECO:0000313" key="2">
    <source>
        <dbReference type="EMBL" id="KAJ4155359.1"/>
    </source>
</evidence>
<feature type="region of interest" description="Disordered" evidence="1">
    <location>
        <begin position="41"/>
        <end position="71"/>
    </location>
</feature>